<evidence type="ECO:0000256" key="4">
    <source>
        <dbReference type="PROSITE-ProRule" id="PRU00134"/>
    </source>
</evidence>
<dbReference type="InterPro" id="IPR002893">
    <property type="entry name" value="Znf_MYND"/>
</dbReference>
<protein>
    <recommendedName>
        <fullName evidence="5">MYND-type domain-containing protein</fullName>
    </recommendedName>
</protein>
<dbReference type="Gene3D" id="6.10.140.2220">
    <property type="match status" value="1"/>
</dbReference>
<dbReference type="STRING" id="1745343.A0A2J6PTE8"/>
<evidence type="ECO:0000256" key="1">
    <source>
        <dbReference type="ARBA" id="ARBA00022723"/>
    </source>
</evidence>
<keyword evidence="7" id="KW-1185">Reference proteome</keyword>
<evidence type="ECO:0000313" key="7">
    <source>
        <dbReference type="Proteomes" id="UP000235672"/>
    </source>
</evidence>
<evidence type="ECO:0000256" key="2">
    <source>
        <dbReference type="ARBA" id="ARBA00022771"/>
    </source>
</evidence>
<name>A0A2J6PTE8_9HELO</name>
<keyword evidence="3" id="KW-0862">Zinc</keyword>
<accession>A0A2J6PTE8</accession>
<dbReference type="PROSITE" id="PS50865">
    <property type="entry name" value="ZF_MYND_2"/>
    <property type="match status" value="1"/>
</dbReference>
<dbReference type="EMBL" id="KZ613501">
    <property type="protein sequence ID" value="PMD17196.1"/>
    <property type="molecule type" value="Genomic_DNA"/>
</dbReference>
<reference evidence="6 7" key="1">
    <citation type="submission" date="2016-05" db="EMBL/GenBank/DDBJ databases">
        <title>A degradative enzymes factory behind the ericoid mycorrhizal symbiosis.</title>
        <authorList>
            <consortium name="DOE Joint Genome Institute"/>
            <person name="Martino E."/>
            <person name="Morin E."/>
            <person name="Grelet G."/>
            <person name="Kuo A."/>
            <person name="Kohler A."/>
            <person name="Daghino S."/>
            <person name="Barry K."/>
            <person name="Choi C."/>
            <person name="Cichocki N."/>
            <person name="Clum A."/>
            <person name="Copeland A."/>
            <person name="Hainaut M."/>
            <person name="Haridas S."/>
            <person name="Labutti K."/>
            <person name="Lindquist E."/>
            <person name="Lipzen A."/>
            <person name="Khouja H.-R."/>
            <person name="Murat C."/>
            <person name="Ohm R."/>
            <person name="Olson A."/>
            <person name="Spatafora J."/>
            <person name="Veneault-Fourrey C."/>
            <person name="Henrissat B."/>
            <person name="Grigoriev I."/>
            <person name="Martin F."/>
            <person name="Perotto S."/>
        </authorList>
    </citation>
    <scope>NUCLEOTIDE SEQUENCE [LARGE SCALE GENOMIC DNA]</scope>
    <source>
        <strain evidence="6 7">UAMH 7357</strain>
    </source>
</reference>
<dbReference type="SUPFAM" id="SSF144232">
    <property type="entry name" value="HIT/MYND zinc finger-like"/>
    <property type="match status" value="1"/>
</dbReference>
<evidence type="ECO:0000256" key="3">
    <source>
        <dbReference type="ARBA" id="ARBA00022833"/>
    </source>
</evidence>
<feature type="domain" description="MYND-type" evidence="5">
    <location>
        <begin position="314"/>
        <end position="357"/>
    </location>
</feature>
<sequence>MSTEQVESWKKTFETSVSQQLTTTEASPPIPLRTLTILLNYERCISDPRFLGCKLFNSSFAEPTIIDDMASDKLMHQMVLASKPASVKQVHLHAFRIESDQITGTPSINDIIDRHAPPNVQALPFAQRELIYHESRGHDGCYKAIELYQHFFELCPPGQTLSIQIKNERPVLVSPFSRRILEFKMKGPKLLTVSTGMKVVGNPGEKGGTIVTGRDQESLHSALGFAAPGSGHVDFVVDMTRMQWGEAGRGLLGELYCLGSVAGYYRAMENVCDDIEEVGNGATHVAPSIHTEAMKSCARRVWERWENRDKEGWCDYCGGPDSSERRLLNCSACKETKVRYCCKEHQKAGWKLHKFTCEKNKK</sequence>
<dbReference type="OrthoDB" id="432970at2759"/>
<gene>
    <name evidence="6" type="ORF">NA56DRAFT_648917</name>
</gene>
<dbReference type="AlphaFoldDB" id="A0A2J6PTE8"/>
<keyword evidence="1" id="KW-0479">Metal-binding</keyword>
<keyword evidence="2 4" id="KW-0863">Zinc-finger</keyword>
<evidence type="ECO:0000313" key="6">
    <source>
        <dbReference type="EMBL" id="PMD17196.1"/>
    </source>
</evidence>
<dbReference type="GO" id="GO:0008270">
    <property type="term" value="F:zinc ion binding"/>
    <property type="evidence" value="ECO:0007669"/>
    <property type="project" value="UniProtKB-KW"/>
</dbReference>
<organism evidence="6 7">
    <name type="scientific">Hyaloscypha hepaticicola</name>
    <dbReference type="NCBI Taxonomy" id="2082293"/>
    <lineage>
        <taxon>Eukaryota</taxon>
        <taxon>Fungi</taxon>
        <taxon>Dikarya</taxon>
        <taxon>Ascomycota</taxon>
        <taxon>Pezizomycotina</taxon>
        <taxon>Leotiomycetes</taxon>
        <taxon>Helotiales</taxon>
        <taxon>Hyaloscyphaceae</taxon>
        <taxon>Hyaloscypha</taxon>
    </lineage>
</organism>
<dbReference type="Pfam" id="PF01753">
    <property type="entry name" value="zf-MYND"/>
    <property type="match status" value="1"/>
</dbReference>
<dbReference type="Proteomes" id="UP000235672">
    <property type="component" value="Unassembled WGS sequence"/>
</dbReference>
<evidence type="ECO:0000259" key="5">
    <source>
        <dbReference type="PROSITE" id="PS50865"/>
    </source>
</evidence>
<proteinExistence type="predicted"/>